<dbReference type="SUPFAM" id="SSF57196">
    <property type="entry name" value="EGF/Laminin"/>
    <property type="match status" value="1"/>
</dbReference>
<comment type="caution">
    <text evidence="8">The sequence shown here is derived from an EMBL/GenBank/DDBJ whole genome shotgun (WGS) entry which is preliminary data.</text>
</comment>
<keyword evidence="3" id="KW-0677">Repeat</keyword>
<keyword evidence="9" id="KW-1185">Reference proteome</keyword>
<keyword evidence="5" id="KW-0325">Glycoprotein</keyword>
<dbReference type="EMBL" id="CALNXJ010000225">
    <property type="protein sequence ID" value="CAH3169920.1"/>
    <property type="molecule type" value="Genomic_DNA"/>
</dbReference>
<evidence type="ECO:0000256" key="6">
    <source>
        <dbReference type="PROSITE-ProRule" id="PRU00076"/>
    </source>
</evidence>
<organism evidence="8 9">
    <name type="scientific">Pocillopora meandrina</name>
    <dbReference type="NCBI Taxonomy" id="46732"/>
    <lineage>
        <taxon>Eukaryota</taxon>
        <taxon>Metazoa</taxon>
        <taxon>Cnidaria</taxon>
        <taxon>Anthozoa</taxon>
        <taxon>Hexacorallia</taxon>
        <taxon>Scleractinia</taxon>
        <taxon>Astrocoeniina</taxon>
        <taxon>Pocilloporidae</taxon>
        <taxon>Pocillopora</taxon>
    </lineage>
</organism>
<evidence type="ECO:0000259" key="7">
    <source>
        <dbReference type="PROSITE" id="PS50026"/>
    </source>
</evidence>
<reference evidence="8 9" key="1">
    <citation type="submission" date="2022-05" db="EMBL/GenBank/DDBJ databases">
        <authorList>
            <consortium name="Genoscope - CEA"/>
            <person name="William W."/>
        </authorList>
    </citation>
    <scope>NUCLEOTIDE SEQUENCE [LARGE SCALE GENOMIC DNA]</scope>
</reference>
<dbReference type="AlphaFoldDB" id="A0AAU9Y6E7"/>
<proteinExistence type="predicted"/>
<evidence type="ECO:0000313" key="8">
    <source>
        <dbReference type="EMBL" id="CAH3169920.1"/>
    </source>
</evidence>
<keyword evidence="4 6" id="KW-1015">Disulfide bond</keyword>
<sequence>MLRIEERCSLFLSPLLNIFLWGGWLLCFTEGSQVAGIHSRSLMFEKPIEGHALQQHVFKQIYLSMGIKPDSDCKNRCLMENTCVSVNVGPPSKNGFRVCQLSDSDHSQHPDNLTPQEGYQYWTSKNPCSSSPCLHNATCLNGFTNTRYICLCQVGFKGKQC</sequence>
<keyword evidence="1 6" id="KW-0245">EGF-like domain</keyword>
<feature type="disulfide bond" evidence="6">
    <location>
        <begin position="133"/>
        <end position="150"/>
    </location>
</feature>
<feature type="non-terminal residue" evidence="8">
    <location>
        <position position="161"/>
    </location>
</feature>
<evidence type="ECO:0000256" key="4">
    <source>
        <dbReference type="ARBA" id="ARBA00023157"/>
    </source>
</evidence>
<feature type="disulfide bond" evidence="6">
    <location>
        <begin position="152"/>
        <end position="161"/>
    </location>
</feature>
<evidence type="ECO:0000256" key="1">
    <source>
        <dbReference type="ARBA" id="ARBA00022536"/>
    </source>
</evidence>
<accession>A0AAU9Y6E7</accession>
<dbReference type="Pfam" id="PF00008">
    <property type="entry name" value="EGF"/>
    <property type="match status" value="1"/>
</dbReference>
<dbReference type="Gene3D" id="2.10.25.10">
    <property type="entry name" value="Laminin"/>
    <property type="match status" value="1"/>
</dbReference>
<keyword evidence="2" id="KW-0732">Signal</keyword>
<dbReference type="PROSITE" id="PS00022">
    <property type="entry name" value="EGF_1"/>
    <property type="match status" value="1"/>
</dbReference>
<dbReference type="PROSITE" id="PS01186">
    <property type="entry name" value="EGF_2"/>
    <property type="match status" value="1"/>
</dbReference>
<name>A0AAU9Y6E7_9CNID</name>
<evidence type="ECO:0000256" key="2">
    <source>
        <dbReference type="ARBA" id="ARBA00022729"/>
    </source>
</evidence>
<dbReference type="FunFam" id="2.10.25.10:FF:000173">
    <property type="entry name" value="Neurogenic locus notch protein 2"/>
    <property type="match status" value="1"/>
</dbReference>
<evidence type="ECO:0000256" key="5">
    <source>
        <dbReference type="ARBA" id="ARBA00023180"/>
    </source>
</evidence>
<dbReference type="CDD" id="cd00054">
    <property type="entry name" value="EGF_CA"/>
    <property type="match status" value="1"/>
</dbReference>
<dbReference type="Proteomes" id="UP001159428">
    <property type="component" value="Unassembled WGS sequence"/>
</dbReference>
<evidence type="ECO:0000313" key="9">
    <source>
        <dbReference type="Proteomes" id="UP001159428"/>
    </source>
</evidence>
<protein>
    <recommendedName>
        <fullName evidence="7">EGF-like domain-containing protein</fullName>
    </recommendedName>
</protein>
<dbReference type="PROSITE" id="PS50026">
    <property type="entry name" value="EGF_3"/>
    <property type="match status" value="1"/>
</dbReference>
<gene>
    <name evidence="8" type="ORF">PMEA_00012975</name>
</gene>
<comment type="caution">
    <text evidence="6">Lacks conserved residue(s) required for the propagation of feature annotation.</text>
</comment>
<dbReference type="InterPro" id="IPR000742">
    <property type="entry name" value="EGF"/>
</dbReference>
<evidence type="ECO:0000256" key="3">
    <source>
        <dbReference type="ARBA" id="ARBA00022737"/>
    </source>
</evidence>
<feature type="domain" description="EGF-like" evidence="7">
    <location>
        <begin position="124"/>
        <end position="161"/>
    </location>
</feature>